<evidence type="ECO:0000313" key="2">
    <source>
        <dbReference type="Proteomes" id="UP000324897"/>
    </source>
</evidence>
<gene>
    <name evidence="1" type="ORF">EJB05_47272</name>
</gene>
<reference evidence="1 2" key="1">
    <citation type="journal article" date="2019" name="Sci. Rep.">
        <title>A high-quality genome of Eragrostis curvula grass provides insights into Poaceae evolution and supports new strategies to enhance forage quality.</title>
        <authorList>
            <person name="Carballo J."/>
            <person name="Santos B.A.C.M."/>
            <person name="Zappacosta D."/>
            <person name="Garbus I."/>
            <person name="Selva J.P."/>
            <person name="Gallo C.A."/>
            <person name="Diaz A."/>
            <person name="Albertini E."/>
            <person name="Caccamo M."/>
            <person name="Echenique V."/>
        </authorList>
    </citation>
    <scope>NUCLEOTIDE SEQUENCE [LARGE SCALE GENOMIC DNA]</scope>
    <source>
        <strain evidence="2">cv. Victoria</strain>
        <tissue evidence="1">Leaf</tissue>
    </source>
</reference>
<dbReference type="AlphaFoldDB" id="A0A5J9T7L0"/>
<feature type="non-terminal residue" evidence="1">
    <location>
        <position position="1"/>
    </location>
</feature>
<comment type="caution">
    <text evidence="1">The sequence shown here is derived from an EMBL/GenBank/DDBJ whole genome shotgun (WGS) entry which is preliminary data.</text>
</comment>
<keyword evidence="2" id="KW-1185">Reference proteome</keyword>
<protein>
    <submittedName>
        <fullName evidence="1">Uncharacterized protein</fullName>
    </submittedName>
</protein>
<dbReference type="Proteomes" id="UP000324897">
    <property type="component" value="Unassembled WGS sequence"/>
</dbReference>
<proteinExistence type="predicted"/>
<evidence type="ECO:0000313" key="1">
    <source>
        <dbReference type="EMBL" id="TVU07227.1"/>
    </source>
</evidence>
<name>A0A5J9T7L0_9POAL</name>
<dbReference type="EMBL" id="RWGY01000045">
    <property type="protein sequence ID" value="TVU07227.1"/>
    <property type="molecule type" value="Genomic_DNA"/>
</dbReference>
<dbReference type="Gramene" id="TVU07227">
    <property type="protein sequence ID" value="TVU07227"/>
    <property type="gene ID" value="EJB05_47272"/>
</dbReference>
<organism evidence="1 2">
    <name type="scientific">Eragrostis curvula</name>
    <name type="common">weeping love grass</name>
    <dbReference type="NCBI Taxonomy" id="38414"/>
    <lineage>
        <taxon>Eukaryota</taxon>
        <taxon>Viridiplantae</taxon>
        <taxon>Streptophyta</taxon>
        <taxon>Embryophyta</taxon>
        <taxon>Tracheophyta</taxon>
        <taxon>Spermatophyta</taxon>
        <taxon>Magnoliopsida</taxon>
        <taxon>Liliopsida</taxon>
        <taxon>Poales</taxon>
        <taxon>Poaceae</taxon>
        <taxon>PACMAD clade</taxon>
        <taxon>Chloridoideae</taxon>
        <taxon>Eragrostideae</taxon>
        <taxon>Eragrostidinae</taxon>
        <taxon>Eragrostis</taxon>
    </lineage>
</organism>
<sequence>MVWVSSRGAVLYFVDLFFLLQKERPKDLLLASDKNAIMSTFINKFVNTEHQSSPEEPTLAAKSELPRSLHMVPSFDDLSSCYGRKGSR</sequence>
<accession>A0A5J9T7L0</accession>